<organism evidence="2 3">
    <name type="scientific">Trypanosoma cruzi Dm28c</name>
    <dbReference type="NCBI Taxonomy" id="1416333"/>
    <lineage>
        <taxon>Eukaryota</taxon>
        <taxon>Discoba</taxon>
        <taxon>Euglenozoa</taxon>
        <taxon>Kinetoplastea</taxon>
        <taxon>Metakinetoplastina</taxon>
        <taxon>Trypanosomatida</taxon>
        <taxon>Trypanosomatidae</taxon>
        <taxon>Trypanosoma</taxon>
        <taxon>Schizotrypanum</taxon>
    </lineage>
</organism>
<protein>
    <submittedName>
        <fullName evidence="2">Uncharacterized protein</fullName>
    </submittedName>
</protein>
<name>V5B192_TRYCR</name>
<keyword evidence="1" id="KW-0472">Membrane</keyword>
<dbReference type="VEuPathDB" id="TriTrypDB:TCDM_11095"/>
<accession>V5B192</accession>
<keyword evidence="1" id="KW-1133">Transmembrane helix</keyword>
<evidence type="ECO:0000313" key="2">
    <source>
        <dbReference type="EMBL" id="ESS61324.1"/>
    </source>
</evidence>
<keyword evidence="1" id="KW-0812">Transmembrane</keyword>
<evidence type="ECO:0000256" key="1">
    <source>
        <dbReference type="SAM" id="Phobius"/>
    </source>
</evidence>
<feature type="transmembrane region" description="Helical" evidence="1">
    <location>
        <begin position="45"/>
        <end position="65"/>
    </location>
</feature>
<comment type="caution">
    <text evidence="2">The sequence shown here is derived from an EMBL/GenBank/DDBJ whole genome shotgun (WGS) entry which is preliminary data.</text>
</comment>
<evidence type="ECO:0000313" key="3">
    <source>
        <dbReference type="Proteomes" id="UP000017861"/>
    </source>
</evidence>
<dbReference type="Proteomes" id="UP000017861">
    <property type="component" value="Unassembled WGS sequence"/>
</dbReference>
<dbReference type="AlphaFoldDB" id="V5B192"/>
<gene>
    <name evidence="2" type="ORF">TCDM_11095</name>
</gene>
<proteinExistence type="predicted"/>
<sequence>MNSSSQITFTFLSVCFFACFVFTFLIFCFHLSLPPFLFAFGGQSLWTFFFSTLPSLIVCCCTLPVRCAVCFRPTAPLAHPPTRS</sequence>
<feature type="transmembrane region" description="Helical" evidence="1">
    <location>
        <begin position="7"/>
        <end position="33"/>
    </location>
</feature>
<reference evidence="2 3" key="1">
    <citation type="journal article" date="2014" name="Genome Announc.">
        <title>Trypanosoma cruzi Clone Dm28c Draft Genome Sequence.</title>
        <authorList>
            <person name="Grisard E.C."/>
            <person name="Teixeira S.M."/>
            <person name="de Almeida L.G."/>
            <person name="Stoco P.H."/>
            <person name="Gerber A.L."/>
            <person name="Talavera-Lopez C."/>
            <person name="Lima O.C."/>
            <person name="Andersson B."/>
            <person name="de Vasconcelos A.T."/>
        </authorList>
    </citation>
    <scope>NUCLEOTIDE SEQUENCE [LARGE SCALE GENOMIC DNA]</scope>
    <source>
        <strain evidence="2 3">Dm28c</strain>
    </source>
</reference>
<dbReference type="EMBL" id="AYLP01000305">
    <property type="protein sequence ID" value="ESS61324.1"/>
    <property type="molecule type" value="Genomic_DNA"/>
</dbReference>